<evidence type="ECO:0000259" key="3">
    <source>
        <dbReference type="Pfam" id="PF20732"/>
    </source>
</evidence>
<organism evidence="4 5">
    <name type="scientific">Siphonobacter aquaeclarae</name>
    <dbReference type="NCBI Taxonomy" id="563176"/>
    <lineage>
        <taxon>Bacteria</taxon>
        <taxon>Pseudomonadati</taxon>
        <taxon>Bacteroidota</taxon>
        <taxon>Cytophagia</taxon>
        <taxon>Cytophagales</taxon>
        <taxon>Cytophagaceae</taxon>
        <taxon>Siphonobacter</taxon>
    </lineage>
</organism>
<dbReference type="AlphaFoldDB" id="A0A1G9QHI2"/>
<dbReference type="OrthoDB" id="9801061at2"/>
<feature type="chain" id="PRO_5011518313" evidence="1">
    <location>
        <begin position="17"/>
        <end position="395"/>
    </location>
</feature>
<dbReference type="InterPro" id="IPR048502">
    <property type="entry name" value="NamZ_N"/>
</dbReference>
<accession>A0A1G9QHI2</accession>
<sequence length="395" mass="44403">MKFLVLSLLISLQAIAGPPARKVVTGADQTNLYLPYLKGKRVGMVVNQTSIIGKKSSVDSLFSLGVNIVRVFGPEHGFRGNASNGAHVSDEVDAKTGIPVTSLYGKLRKPTKEMMAGIDLMIFDIQDVGVRFYTYINTLDHIMEACAENGKELLILDRPNPNGYLVDGPILEDHLHSGIGMHKIPIAHGMTIGEFAQMLNGEKWLPGKLQCKIKVIPVKNYTHDTPYELPVWPSPNLNTQQAILLYPSTCPFEGTFLSHGRGTYMPFTVLGAPLLKGKYAFSFKPVSIPGMSETPQYQDQECYGLDLRKYDTEKLRRSKQLNLSWLIELYNAYPDKDHFFNLTQTRVVGVFDRLSGTEKLREQIRAGIPEAEIRKSWDPGLSDYKKMRKKYLIYK</sequence>
<keyword evidence="5" id="KW-1185">Reference proteome</keyword>
<dbReference type="Pfam" id="PF20732">
    <property type="entry name" value="NamZ_C"/>
    <property type="match status" value="1"/>
</dbReference>
<proteinExistence type="predicted"/>
<dbReference type="GO" id="GO:0033922">
    <property type="term" value="F:peptidoglycan beta-N-acetylmuramidase activity"/>
    <property type="evidence" value="ECO:0007669"/>
    <property type="project" value="InterPro"/>
</dbReference>
<evidence type="ECO:0000259" key="2">
    <source>
        <dbReference type="Pfam" id="PF07075"/>
    </source>
</evidence>
<dbReference type="InterPro" id="IPR008302">
    <property type="entry name" value="NamZ"/>
</dbReference>
<dbReference type="RefSeq" id="WP_093202689.1">
    <property type="nucleotide sequence ID" value="NZ_FNGS01000004.1"/>
</dbReference>
<keyword evidence="1" id="KW-0732">Signal</keyword>
<feature type="signal peptide" evidence="1">
    <location>
        <begin position="1"/>
        <end position="16"/>
    </location>
</feature>
<evidence type="ECO:0000313" key="5">
    <source>
        <dbReference type="Proteomes" id="UP000198901"/>
    </source>
</evidence>
<dbReference type="Gene3D" id="3.90.1150.140">
    <property type="match status" value="1"/>
</dbReference>
<dbReference type="InterPro" id="IPR048503">
    <property type="entry name" value="NamZ_C"/>
</dbReference>
<dbReference type="Pfam" id="PF07075">
    <property type="entry name" value="NamZ_N"/>
    <property type="match status" value="1"/>
</dbReference>
<dbReference type="STRING" id="563176.SAMN04488090_2618"/>
<evidence type="ECO:0000313" key="4">
    <source>
        <dbReference type="EMBL" id="SDM09947.1"/>
    </source>
</evidence>
<dbReference type="PANTHER" id="PTHR42915:SF1">
    <property type="entry name" value="PEPTIDOGLYCAN BETA-N-ACETYLMURAMIDASE NAMZ"/>
    <property type="match status" value="1"/>
</dbReference>
<dbReference type="PANTHER" id="PTHR42915">
    <property type="entry name" value="HYPOTHETICAL 460 KDA PROTEIN IN FEUA-SIGW INTERGENIC REGION [PRECURSOR]"/>
    <property type="match status" value="1"/>
</dbReference>
<feature type="domain" description="Peptidoglycan beta-N-acetylmuramidase NamZ C-terminal" evidence="3">
    <location>
        <begin position="244"/>
        <end position="394"/>
    </location>
</feature>
<reference evidence="4 5" key="1">
    <citation type="submission" date="2016-10" db="EMBL/GenBank/DDBJ databases">
        <authorList>
            <person name="de Groot N.N."/>
        </authorList>
    </citation>
    <scope>NUCLEOTIDE SEQUENCE [LARGE SCALE GENOMIC DNA]</scope>
    <source>
        <strain evidence="4 5">DSM 21668</strain>
    </source>
</reference>
<evidence type="ECO:0000256" key="1">
    <source>
        <dbReference type="SAM" id="SignalP"/>
    </source>
</evidence>
<gene>
    <name evidence="4" type="ORF">SAMN04488090_2618</name>
</gene>
<dbReference type="EMBL" id="FNGS01000004">
    <property type="protein sequence ID" value="SDM09947.1"/>
    <property type="molecule type" value="Genomic_DNA"/>
</dbReference>
<dbReference type="PIRSF" id="PIRSF016719">
    <property type="entry name" value="UCP016719"/>
    <property type="match status" value="1"/>
</dbReference>
<name>A0A1G9QHI2_9BACT</name>
<dbReference type="Gene3D" id="3.40.50.12170">
    <property type="entry name" value="Uncharacterised protein PF07075, DUF1343"/>
    <property type="match status" value="1"/>
</dbReference>
<dbReference type="Proteomes" id="UP000198901">
    <property type="component" value="Unassembled WGS sequence"/>
</dbReference>
<protein>
    <submittedName>
        <fullName evidence="4">Uncharacterized conserved protein YbbC, DUF1343 family</fullName>
    </submittedName>
</protein>
<feature type="domain" description="Peptidoglycan beta-N-acetylmuramidase NamZ N-terminal" evidence="2">
    <location>
        <begin position="42"/>
        <end position="240"/>
    </location>
</feature>